<evidence type="ECO:0000313" key="1">
    <source>
        <dbReference type="EMBL" id="CAK8677434.1"/>
    </source>
</evidence>
<keyword evidence="2" id="KW-1185">Reference proteome</keyword>
<gene>
    <name evidence="1" type="ORF">CVLEPA_LOCUS6815</name>
</gene>
<accession>A0ABP0FG30</accession>
<sequence>MAIKCTPLILNYASTPTKCSSVEFSEKFSNLRPRSGQQVKPTSLRGTEFCLIALNMKVAGDRGCSGIGGSIPIF</sequence>
<comment type="caution">
    <text evidence="1">The sequence shown here is derived from an EMBL/GenBank/DDBJ whole genome shotgun (WGS) entry which is preliminary data.</text>
</comment>
<reference evidence="1 2" key="1">
    <citation type="submission" date="2024-02" db="EMBL/GenBank/DDBJ databases">
        <authorList>
            <person name="Daric V."/>
            <person name="Darras S."/>
        </authorList>
    </citation>
    <scope>NUCLEOTIDE SEQUENCE [LARGE SCALE GENOMIC DNA]</scope>
</reference>
<dbReference type="EMBL" id="CAWYQH010000046">
    <property type="protein sequence ID" value="CAK8677434.1"/>
    <property type="molecule type" value="Genomic_DNA"/>
</dbReference>
<proteinExistence type="predicted"/>
<evidence type="ECO:0000313" key="2">
    <source>
        <dbReference type="Proteomes" id="UP001642483"/>
    </source>
</evidence>
<dbReference type="Proteomes" id="UP001642483">
    <property type="component" value="Unassembled WGS sequence"/>
</dbReference>
<organism evidence="1 2">
    <name type="scientific">Clavelina lepadiformis</name>
    <name type="common">Light-bulb sea squirt</name>
    <name type="synonym">Ascidia lepadiformis</name>
    <dbReference type="NCBI Taxonomy" id="159417"/>
    <lineage>
        <taxon>Eukaryota</taxon>
        <taxon>Metazoa</taxon>
        <taxon>Chordata</taxon>
        <taxon>Tunicata</taxon>
        <taxon>Ascidiacea</taxon>
        <taxon>Aplousobranchia</taxon>
        <taxon>Clavelinidae</taxon>
        <taxon>Clavelina</taxon>
    </lineage>
</organism>
<protein>
    <submittedName>
        <fullName evidence="1">Uncharacterized protein</fullName>
    </submittedName>
</protein>
<name>A0ABP0FG30_CLALP</name>